<evidence type="ECO:0008006" key="3">
    <source>
        <dbReference type="Google" id="ProtNLM"/>
    </source>
</evidence>
<accession>A0A934J2K7</accession>
<dbReference type="Proteomes" id="UP000640274">
    <property type="component" value="Unassembled WGS sequence"/>
</dbReference>
<sequence>MPSMYLDINDLAGGALSEKINIELQKLAANVLDANTEAEAKRSVTIKIAVKPDEKREIGKTEVSVTSSLAPSKGIPMSFVFDYDNDGNAVIGELITKDRHQLAFNNQGGVMDGTGAPVPQGNVVNGSFGQSVYK</sequence>
<dbReference type="EMBL" id="JAELUP010000065">
    <property type="protein sequence ID" value="MBJ6362129.1"/>
    <property type="molecule type" value="Genomic_DNA"/>
</dbReference>
<dbReference type="AlphaFoldDB" id="A0A934J2K7"/>
<proteinExistence type="predicted"/>
<protein>
    <recommendedName>
        <fullName evidence="3">Replication terminator protein</fullName>
    </recommendedName>
</protein>
<name>A0A934J2K7_9BACL</name>
<comment type="caution">
    <text evidence="1">The sequence shown here is derived from an EMBL/GenBank/DDBJ whole genome shotgun (WGS) entry which is preliminary data.</text>
</comment>
<gene>
    <name evidence="1" type="ORF">JFN88_12710</name>
</gene>
<dbReference type="RefSeq" id="WP_199019667.1">
    <property type="nucleotide sequence ID" value="NZ_JAELUP010000065.1"/>
</dbReference>
<organism evidence="1 2">
    <name type="scientific">Paenibacillus roseus</name>
    <dbReference type="NCBI Taxonomy" id="2798579"/>
    <lineage>
        <taxon>Bacteria</taxon>
        <taxon>Bacillati</taxon>
        <taxon>Bacillota</taxon>
        <taxon>Bacilli</taxon>
        <taxon>Bacillales</taxon>
        <taxon>Paenibacillaceae</taxon>
        <taxon>Paenibacillus</taxon>
    </lineage>
</organism>
<reference evidence="1" key="1">
    <citation type="submission" date="2020-12" db="EMBL/GenBank/DDBJ databases">
        <authorList>
            <person name="Huq M.A."/>
        </authorList>
    </citation>
    <scope>NUCLEOTIDE SEQUENCE</scope>
    <source>
        <strain evidence="1">MAHUQ-46</strain>
    </source>
</reference>
<evidence type="ECO:0000313" key="1">
    <source>
        <dbReference type="EMBL" id="MBJ6362129.1"/>
    </source>
</evidence>
<evidence type="ECO:0000313" key="2">
    <source>
        <dbReference type="Proteomes" id="UP000640274"/>
    </source>
</evidence>
<keyword evidence="2" id="KW-1185">Reference proteome</keyword>